<name>A0AAD6RGL3_9ROSI</name>
<dbReference type="AlphaFoldDB" id="A0AAD6RGL3"/>
<evidence type="ECO:0000313" key="2">
    <source>
        <dbReference type="Proteomes" id="UP001164929"/>
    </source>
</evidence>
<proteinExistence type="predicted"/>
<dbReference type="EMBL" id="JAQIZT010000002">
    <property type="protein sequence ID" value="KAJ7008357.1"/>
    <property type="molecule type" value="Genomic_DNA"/>
</dbReference>
<accession>A0AAD6RGL3</accession>
<gene>
    <name evidence="1" type="ORF">NC653_007134</name>
</gene>
<keyword evidence="2" id="KW-1185">Reference proteome</keyword>
<comment type="caution">
    <text evidence="1">The sequence shown here is derived from an EMBL/GenBank/DDBJ whole genome shotgun (WGS) entry which is preliminary data.</text>
</comment>
<organism evidence="1 2">
    <name type="scientific">Populus alba x Populus x berolinensis</name>
    <dbReference type="NCBI Taxonomy" id="444605"/>
    <lineage>
        <taxon>Eukaryota</taxon>
        <taxon>Viridiplantae</taxon>
        <taxon>Streptophyta</taxon>
        <taxon>Embryophyta</taxon>
        <taxon>Tracheophyta</taxon>
        <taxon>Spermatophyta</taxon>
        <taxon>Magnoliopsida</taxon>
        <taxon>eudicotyledons</taxon>
        <taxon>Gunneridae</taxon>
        <taxon>Pentapetalae</taxon>
        <taxon>rosids</taxon>
        <taxon>fabids</taxon>
        <taxon>Malpighiales</taxon>
        <taxon>Salicaceae</taxon>
        <taxon>Saliceae</taxon>
        <taxon>Populus</taxon>
    </lineage>
</organism>
<reference evidence="1" key="1">
    <citation type="journal article" date="2023" name="Mol. Ecol. Resour.">
        <title>Chromosome-level genome assembly of a triploid poplar Populus alba 'Berolinensis'.</title>
        <authorList>
            <person name="Chen S."/>
            <person name="Yu Y."/>
            <person name="Wang X."/>
            <person name="Wang S."/>
            <person name="Zhang T."/>
            <person name="Zhou Y."/>
            <person name="He R."/>
            <person name="Meng N."/>
            <person name="Wang Y."/>
            <person name="Liu W."/>
            <person name="Liu Z."/>
            <person name="Liu J."/>
            <person name="Guo Q."/>
            <person name="Huang H."/>
            <person name="Sederoff R.R."/>
            <person name="Wang G."/>
            <person name="Qu G."/>
            <person name="Chen S."/>
        </authorList>
    </citation>
    <scope>NUCLEOTIDE SEQUENCE</scope>
    <source>
        <strain evidence="1">SC-2020</strain>
    </source>
</reference>
<evidence type="ECO:0000313" key="1">
    <source>
        <dbReference type="EMBL" id="KAJ7008357.1"/>
    </source>
</evidence>
<dbReference type="Proteomes" id="UP001164929">
    <property type="component" value="Chromosome 2"/>
</dbReference>
<sequence length="54" mass="6269">MSTYHSGRGQQKEAISSYNLYDDCQSKHSNKECWIVTPKQRPNKGRMKQQPANL</sequence>
<protein>
    <submittedName>
        <fullName evidence="1">Uncharacterized protein</fullName>
    </submittedName>
</protein>